<keyword evidence="1" id="KW-0238">DNA-binding</keyword>
<dbReference type="InterPro" id="IPR001789">
    <property type="entry name" value="Sig_transdc_resp-reg_receiver"/>
</dbReference>
<dbReference type="SUPFAM" id="SSF46894">
    <property type="entry name" value="C-terminal effector domain of the bipartite response regulators"/>
    <property type="match status" value="1"/>
</dbReference>
<evidence type="ECO:0000256" key="2">
    <source>
        <dbReference type="PROSITE-ProRule" id="PRU00169"/>
    </source>
</evidence>
<feature type="domain" description="HTH luxR-type" evidence="3">
    <location>
        <begin position="158"/>
        <end position="225"/>
    </location>
</feature>
<dbReference type="EMBL" id="VRTS01000004">
    <property type="protein sequence ID" value="TXK62575.1"/>
    <property type="molecule type" value="Genomic_DNA"/>
</dbReference>
<dbReference type="AlphaFoldDB" id="A0A5C8KRK7"/>
<evidence type="ECO:0000256" key="1">
    <source>
        <dbReference type="ARBA" id="ARBA00023125"/>
    </source>
</evidence>
<organism evidence="5 6">
    <name type="scientific">Alkalisalibacterium limincola</name>
    <dbReference type="NCBI Taxonomy" id="2699169"/>
    <lineage>
        <taxon>Bacteria</taxon>
        <taxon>Pseudomonadati</taxon>
        <taxon>Pseudomonadota</taxon>
        <taxon>Gammaproteobacteria</taxon>
        <taxon>Lysobacterales</taxon>
        <taxon>Lysobacteraceae</taxon>
        <taxon>Alkalisalibacterium</taxon>
    </lineage>
</organism>
<dbReference type="Proteomes" id="UP000321248">
    <property type="component" value="Unassembled WGS sequence"/>
</dbReference>
<evidence type="ECO:0000259" key="4">
    <source>
        <dbReference type="PROSITE" id="PS50110"/>
    </source>
</evidence>
<dbReference type="PANTHER" id="PTHR43214:SF38">
    <property type="entry name" value="NITRATE_NITRITE RESPONSE REGULATOR PROTEIN NARL"/>
    <property type="match status" value="1"/>
</dbReference>
<accession>A0A5C8KRK7</accession>
<comment type="caution">
    <text evidence="5">The sequence shown here is derived from an EMBL/GenBank/DDBJ whole genome shotgun (WGS) entry which is preliminary data.</text>
</comment>
<dbReference type="PROSITE" id="PS50043">
    <property type="entry name" value="HTH_LUXR_2"/>
    <property type="match status" value="1"/>
</dbReference>
<dbReference type="GO" id="GO:0006355">
    <property type="term" value="P:regulation of DNA-templated transcription"/>
    <property type="evidence" value="ECO:0007669"/>
    <property type="project" value="InterPro"/>
</dbReference>
<dbReference type="CDD" id="cd06170">
    <property type="entry name" value="LuxR_C_like"/>
    <property type="match status" value="1"/>
</dbReference>
<evidence type="ECO:0000259" key="3">
    <source>
        <dbReference type="PROSITE" id="PS50043"/>
    </source>
</evidence>
<proteinExistence type="predicted"/>
<keyword evidence="6" id="KW-1185">Reference proteome</keyword>
<dbReference type="PROSITE" id="PS50110">
    <property type="entry name" value="RESPONSE_REGULATORY"/>
    <property type="match status" value="1"/>
</dbReference>
<dbReference type="OrthoDB" id="9793083at2"/>
<reference evidence="5 6" key="1">
    <citation type="submission" date="2019-08" db="EMBL/GenBank/DDBJ databases">
        <authorList>
            <person name="Karlyshev A.V."/>
        </authorList>
    </citation>
    <scope>NUCLEOTIDE SEQUENCE [LARGE SCALE GENOMIC DNA]</scope>
    <source>
        <strain evidence="5 6">Alg18-2.2</strain>
    </source>
</reference>
<dbReference type="InterPro" id="IPR039420">
    <property type="entry name" value="WalR-like"/>
</dbReference>
<feature type="domain" description="Response regulatory" evidence="4">
    <location>
        <begin position="14"/>
        <end position="129"/>
    </location>
</feature>
<sequence length="231" mass="25480">MDREQSQDKPERIRVVLIDPHRIATWGVRQLIQARAPSMEVTGSCHDADDALSLVEALAPDVIVLHARLCGPGGGLIRDLVSARAVHVLLLADDETDPVIDAAILAGARGVVSTSEPVDTLLRAIEKINAGELWLDRGNTARLFDKLARTASAPEAPEVRLIQQLTRREREIVEALGQTGGVRNRELAARLGMSEHTLRNHLTSVYDKLDVDGRMQLYAFARKYRDLFELG</sequence>
<name>A0A5C8KRK7_9GAMM</name>
<comment type="caution">
    <text evidence="2">Lacks conserved residue(s) required for the propagation of feature annotation.</text>
</comment>
<dbReference type="SMART" id="SM00421">
    <property type="entry name" value="HTH_LUXR"/>
    <property type="match status" value="1"/>
</dbReference>
<dbReference type="RefSeq" id="WP_147891498.1">
    <property type="nucleotide sequence ID" value="NZ_VRTS01000004.1"/>
</dbReference>
<evidence type="ECO:0000313" key="6">
    <source>
        <dbReference type="Proteomes" id="UP000321248"/>
    </source>
</evidence>
<dbReference type="SUPFAM" id="SSF52172">
    <property type="entry name" value="CheY-like"/>
    <property type="match status" value="1"/>
</dbReference>
<dbReference type="GO" id="GO:0003677">
    <property type="term" value="F:DNA binding"/>
    <property type="evidence" value="ECO:0007669"/>
    <property type="project" value="UniProtKB-KW"/>
</dbReference>
<evidence type="ECO:0000313" key="5">
    <source>
        <dbReference type="EMBL" id="TXK62575.1"/>
    </source>
</evidence>
<gene>
    <name evidence="5" type="ORF">FU658_07425</name>
</gene>
<dbReference type="InterPro" id="IPR016032">
    <property type="entry name" value="Sig_transdc_resp-reg_C-effctor"/>
</dbReference>
<protein>
    <submittedName>
        <fullName evidence="5">Response regulator transcription factor</fullName>
    </submittedName>
</protein>
<dbReference type="Pfam" id="PF00196">
    <property type="entry name" value="GerE"/>
    <property type="match status" value="1"/>
</dbReference>
<dbReference type="GO" id="GO:0000160">
    <property type="term" value="P:phosphorelay signal transduction system"/>
    <property type="evidence" value="ECO:0007669"/>
    <property type="project" value="InterPro"/>
</dbReference>
<dbReference type="InterPro" id="IPR000792">
    <property type="entry name" value="Tscrpt_reg_LuxR_C"/>
</dbReference>
<dbReference type="InterPro" id="IPR011006">
    <property type="entry name" value="CheY-like_superfamily"/>
</dbReference>
<dbReference type="PANTHER" id="PTHR43214">
    <property type="entry name" value="TWO-COMPONENT RESPONSE REGULATOR"/>
    <property type="match status" value="1"/>
</dbReference>
<dbReference type="Gene3D" id="3.40.50.2300">
    <property type="match status" value="1"/>
</dbReference>